<dbReference type="Proteomes" id="UP000694397">
    <property type="component" value="Chromosome 1"/>
</dbReference>
<name>A0A8C9RZT5_SCLFO</name>
<protein>
    <submittedName>
        <fullName evidence="1">Uncharacterized protein</fullName>
    </submittedName>
</protein>
<accession>A0A8C9RZT5</accession>
<evidence type="ECO:0000313" key="2">
    <source>
        <dbReference type="Proteomes" id="UP000694397"/>
    </source>
</evidence>
<proteinExistence type="predicted"/>
<organism evidence="1 2">
    <name type="scientific">Scleropages formosus</name>
    <name type="common">Asian bonytongue</name>
    <name type="synonym">Osteoglossum formosum</name>
    <dbReference type="NCBI Taxonomy" id="113540"/>
    <lineage>
        <taxon>Eukaryota</taxon>
        <taxon>Metazoa</taxon>
        <taxon>Chordata</taxon>
        <taxon>Craniata</taxon>
        <taxon>Vertebrata</taxon>
        <taxon>Euteleostomi</taxon>
        <taxon>Actinopterygii</taxon>
        <taxon>Neopterygii</taxon>
        <taxon>Teleostei</taxon>
        <taxon>Osteoglossocephala</taxon>
        <taxon>Osteoglossomorpha</taxon>
        <taxon>Osteoglossiformes</taxon>
        <taxon>Osteoglossidae</taxon>
        <taxon>Scleropages</taxon>
    </lineage>
</organism>
<reference evidence="1 2" key="1">
    <citation type="submission" date="2019-04" db="EMBL/GenBank/DDBJ databases">
        <authorList>
            <consortium name="Wellcome Sanger Institute Data Sharing"/>
        </authorList>
    </citation>
    <scope>NUCLEOTIDE SEQUENCE [LARGE SCALE GENOMIC DNA]</scope>
</reference>
<reference evidence="1" key="3">
    <citation type="submission" date="2025-09" db="UniProtKB">
        <authorList>
            <consortium name="Ensembl"/>
        </authorList>
    </citation>
    <scope>IDENTIFICATION</scope>
</reference>
<keyword evidence="2" id="KW-1185">Reference proteome</keyword>
<dbReference type="AlphaFoldDB" id="A0A8C9RZT5"/>
<dbReference type="Ensembl" id="ENSSFOT00015023662.2">
    <property type="protein sequence ID" value="ENSSFOP00015023406.2"/>
    <property type="gene ID" value="ENSSFOG00015015050.2"/>
</dbReference>
<reference evidence="1" key="2">
    <citation type="submission" date="2025-08" db="UniProtKB">
        <authorList>
            <consortium name="Ensembl"/>
        </authorList>
    </citation>
    <scope>IDENTIFICATION</scope>
</reference>
<sequence>CWVLPSVTSETGSQVSTVTPKVPLLIFLTNDKISNPFSPCGPWIPFSPFIPDKDTNVTAMEIVLCVPAEFLELVQKI</sequence>
<evidence type="ECO:0000313" key="1">
    <source>
        <dbReference type="Ensembl" id="ENSSFOP00015023406.2"/>
    </source>
</evidence>